<dbReference type="Proteomes" id="UP000019095">
    <property type="component" value="Chromosome"/>
</dbReference>
<gene>
    <name evidence="1" type="ORF">MIM_c28200</name>
</gene>
<name>W0PIS6_ADVMD</name>
<dbReference type="AlphaFoldDB" id="W0PIS6"/>
<organism evidence="1 2">
    <name type="scientific">Advenella mimigardefordensis (strain DSM 17166 / LMG 22922 / DPN7)</name>
    <dbReference type="NCBI Taxonomy" id="1247726"/>
    <lineage>
        <taxon>Bacteria</taxon>
        <taxon>Pseudomonadati</taxon>
        <taxon>Pseudomonadota</taxon>
        <taxon>Betaproteobacteria</taxon>
        <taxon>Burkholderiales</taxon>
        <taxon>Alcaligenaceae</taxon>
    </lineage>
</organism>
<accession>W0PIS6</accession>
<keyword evidence="2" id="KW-1185">Reference proteome</keyword>
<dbReference type="OrthoDB" id="5657091at2"/>
<dbReference type="EMBL" id="CP003915">
    <property type="protein sequence ID" value="AHG64888.1"/>
    <property type="molecule type" value="Genomic_DNA"/>
</dbReference>
<protein>
    <submittedName>
        <fullName evidence="1">Uncharacterized protein</fullName>
    </submittedName>
</protein>
<reference evidence="1 2" key="1">
    <citation type="journal article" date="2014" name="Microbiology">
        <title>Unravelling the complete genome sequence of Advenella mimigardefordensis strain DPN7T and novel insights in the catabolism of the xenobiotic polythioester precursor 3,3'-dithiodipropionate.</title>
        <authorList>
            <person name="Wubbeler J.H."/>
            <person name="Hiessl S."/>
            <person name="Schuldes J."/>
            <person name="Thurmer A."/>
            <person name="Daniel R."/>
            <person name="Steinbuchel A."/>
        </authorList>
    </citation>
    <scope>NUCLEOTIDE SEQUENCE [LARGE SCALE GENOMIC DNA]</scope>
    <source>
        <strain evidence="2">DSM 17166 / LMG 22922 / DPN7</strain>
    </source>
</reference>
<evidence type="ECO:0000313" key="2">
    <source>
        <dbReference type="Proteomes" id="UP000019095"/>
    </source>
</evidence>
<evidence type="ECO:0000313" key="1">
    <source>
        <dbReference type="EMBL" id="AHG64888.1"/>
    </source>
</evidence>
<sequence length="72" mass="8197">MRKSPETIDLVPVGNENLSATEFIELVKTSKHLIKKSEIVPPVLGKKDFGSFDVSYNRPIYKPFFGFKPITR</sequence>
<proteinExistence type="predicted"/>
<dbReference type="RefSeq" id="WP_025373538.1">
    <property type="nucleotide sequence ID" value="NZ_CP003915.1"/>
</dbReference>
<dbReference type="KEGG" id="amim:MIM_c28200"/>
<dbReference type="HOGENOM" id="CLU_2713331_0_0_4"/>